<evidence type="ECO:0000256" key="1">
    <source>
        <dbReference type="SAM" id="Phobius"/>
    </source>
</evidence>
<dbReference type="EMBL" id="CP042806">
    <property type="protein sequence ID" value="QEE28151.1"/>
    <property type="molecule type" value="Genomic_DNA"/>
</dbReference>
<dbReference type="Proteomes" id="UP000321820">
    <property type="component" value="Chromosome"/>
</dbReference>
<sequence length="127" mass="14543">MTERTRLRVLLVAIVIAACFLDIWASRLLEETGFSPIQRFWIAMIPLPGEIALIAMVLYIVRFLDEFKRQVGLEAVTFAFLTTGVGVFVYGYVQKAGLVGPFHAAWIWIFMLVTYGLGHLIAMWRYR</sequence>
<dbReference type="RefSeq" id="WP_147647343.1">
    <property type="nucleotide sequence ID" value="NZ_CP042806.1"/>
</dbReference>
<accession>A0A5B9ECG2</accession>
<keyword evidence="1" id="KW-0812">Transmembrane</keyword>
<keyword evidence="3" id="KW-1185">Reference proteome</keyword>
<keyword evidence="1" id="KW-0472">Membrane</keyword>
<dbReference type="KEGG" id="talb:FTW19_09180"/>
<dbReference type="AlphaFoldDB" id="A0A5B9ECG2"/>
<reference evidence="2 3" key="1">
    <citation type="submission" date="2019-08" db="EMBL/GenBank/DDBJ databases">
        <title>Complete genome sequence of Terriglobus albidus strain ORNL.</title>
        <authorList>
            <person name="Podar M."/>
        </authorList>
    </citation>
    <scope>NUCLEOTIDE SEQUENCE [LARGE SCALE GENOMIC DNA]</scope>
    <source>
        <strain evidence="2 3">ORNL</strain>
    </source>
</reference>
<keyword evidence="1" id="KW-1133">Transmembrane helix</keyword>
<feature type="transmembrane region" description="Helical" evidence="1">
    <location>
        <begin position="73"/>
        <end position="93"/>
    </location>
</feature>
<feature type="transmembrane region" description="Helical" evidence="1">
    <location>
        <begin position="105"/>
        <end position="124"/>
    </location>
</feature>
<name>A0A5B9ECG2_9BACT</name>
<dbReference type="PROSITE" id="PS51257">
    <property type="entry name" value="PROKAR_LIPOPROTEIN"/>
    <property type="match status" value="1"/>
</dbReference>
<gene>
    <name evidence="2" type="ORF">FTW19_09180</name>
</gene>
<organism evidence="2 3">
    <name type="scientific">Terriglobus albidus</name>
    <dbReference type="NCBI Taxonomy" id="1592106"/>
    <lineage>
        <taxon>Bacteria</taxon>
        <taxon>Pseudomonadati</taxon>
        <taxon>Acidobacteriota</taxon>
        <taxon>Terriglobia</taxon>
        <taxon>Terriglobales</taxon>
        <taxon>Acidobacteriaceae</taxon>
        <taxon>Terriglobus</taxon>
    </lineage>
</organism>
<proteinExistence type="predicted"/>
<evidence type="ECO:0000313" key="3">
    <source>
        <dbReference type="Proteomes" id="UP000321820"/>
    </source>
</evidence>
<feature type="transmembrane region" description="Helical" evidence="1">
    <location>
        <begin position="41"/>
        <end position="61"/>
    </location>
</feature>
<evidence type="ECO:0000313" key="2">
    <source>
        <dbReference type="EMBL" id="QEE28151.1"/>
    </source>
</evidence>
<protein>
    <submittedName>
        <fullName evidence="2">Uncharacterized protein</fullName>
    </submittedName>
</protein>